<dbReference type="EMBL" id="JAJJMB010010087">
    <property type="protein sequence ID" value="KAI3910899.1"/>
    <property type="molecule type" value="Genomic_DNA"/>
</dbReference>
<sequence>MRNGTVKIHAPELMHLSYTGSIATDYTVPCFSLLEDAEICFKIGSYYLEKKGAQIGHASKLVGGLSNVRSLKISGKTLEALSCVYDDLPTFQNLIYLRVTSKSKTIADKVLLKFFQRAPSLESLVFDQALPDMGNIFWMQGMASECPFPRLKE</sequence>
<comment type="caution">
    <text evidence="1">The sequence shown here is derived from an EMBL/GenBank/DDBJ whole genome shotgun (WGS) entry which is preliminary data.</text>
</comment>
<dbReference type="AlphaFoldDB" id="A0AAD4XGP8"/>
<gene>
    <name evidence="1" type="ORF">MKW98_022586</name>
</gene>
<dbReference type="PANTHER" id="PTHR31293">
    <property type="entry name" value="RNI-LIKE SUPERFAMILY PROTEIN"/>
    <property type="match status" value="1"/>
</dbReference>
<dbReference type="Proteomes" id="UP001202328">
    <property type="component" value="Unassembled WGS sequence"/>
</dbReference>
<protein>
    <submittedName>
        <fullName evidence="1">Uncharacterized protein</fullName>
    </submittedName>
</protein>
<name>A0AAD4XGP8_9MAGN</name>
<reference evidence="1" key="1">
    <citation type="submission" date="2022-04" db="EMBL/GenBank/DDBJ databases">
        <title>A functionally conserved STORR gene fusion in Papaver species that diverged 16.8 million years ago.</title>
        <authorList>
            <person name="Catania T."/>
        </authorList>
    </citation>
    <scope>NUCLEOTIDE SEQUENCE</scope>
    <source>
        <strain evidence="1">S-188037</strain>
    </source>
</reference>
<proteinExistence type="predicted"/>
<dbReference type="InterPro" id="IPR055294">
    <property type="entry name" value="FBL60-like"/>
</dbReference>
<keyword evidence="2" id="KW-1185">Reference proteome</keyword>
<feature type="non-terminal residue" evidence="1">
    <location>
        <position position="153"/>
    </location>
</feature>
<dbReference type="PANTHER" id="PTHR31293:SF12">
    <property type="entry name" value="RNI-LIKE SUPERFAMILY PROTEIN"/>
    <property type="match status" value="1"/>
</dbReference>
<evidence type="ECO:0000313" key="1">
    <source>
        <dbReference type="EMBL" id="KAI3910899.1"/>
    </source>
</evidence>
<organism evidence="1 2">
    <name type="scientific">Papaver atlanticum</name>
    <dbReference type="NCBI Taxonomy" id="357466"/>
    <lineage>
        <taxon>Eukaryota</taxon>
        <taxon>Viridiplantae</taxon>
        <taxon>Streptophyta</taxon>
        <taxon>Embryophyta</taxon>
        <taxon>Tracheophyta</taxon>
        <taxon>Spermatophyta</taxon>
        <taxon>Magnoliopsida</taxon>
        <taxon>Ranunculales</taxon>
        <taxon>Papaveraceae</taxon>
        <taxon>Papaveroideae</taxon>
        <taxon>Papaver</taxon>
    </lineage>
</organism>
<evidence type="ECO:0000313" key="2">
    <source>
        <dbReference type="Proteomes" id="UP001202328"/>
    </source>
</evidence>
<accession>A0AAD4XGP8</accession>